<evidence type="ECO:0000259" key="3">
    <source>
        <dbReference type="Pfam" id="PF02481"/>
    </source>
</evidence>
<evidence type="ECO:0000313" key="5">
    <source>
        <dbReference type="EMBL" id="MCF2651936.1"/>
    </source>
</evidence>
<organism evidence="5 6">
    <name type="scientific">Anaeromassilibacillus senegalensis</name>
    <dbReference type="NCBI Taxonomy" id="1673717"/>
    <lineage>
        <taxon>Bacteria</taxon>
        <taxon>Bacillati</taxon>
        <taxon>Bacillota</taxon>
        <taxon>Clostridia</taxon>
        <taxon>Eubacteriales</taxon>
        <taxon>Acutalibacteraceae</taxon>
        <taxon>Anaeromassilibacillus</taxon>
    </lineage>
</organism>
<comment type="caution">
    <text evidence="5">The sequence shown here is derived from an EMBL/GenBank/DDBJ whole genome shotgun (WGS) entry which is preliminary data.</text>
</comment>
<dbReference type="PANTHER" id="PTHR43022:SF1">
    <property type="entry name" value="PROTEIN SMF"/>
    <property type="match status" value="1"/>
</dbReference>
<accession>A0ABS9CLA6</accession>
<dbReference type="EMBL" id="JAFBIT010000001">
    <property type="protein sequence ID" value="MCF2651936.1"/>
    <property type="molecule type" value="Genomic_DNA"/>
</dbReference>
<dbReference type="RefSeq" id="WP_235322960.1">
    <property type="nucleotide sequence ID" value="NZ_JAFBIT010000001.1"/>
</dbReference>
<dbReference type="InterPro" id="IPR036388">
    <property type="entry name" value="WH-like_DNA-bd_sf"/>
</dbReference>
<keyword evidence="6" id="KW-1185">Reference proteome</keyword>
<dbReference type="PANTHER" id="PTHR43022">
    <property type="entry name" value="PROTEIN SMF"/>
    <property type="match status" value="1"/>
</dbReference>
<dbReference type="Gene3D" id="3.40.50.450">
    <property type="match status" value="1"/>
</dbReference>
<dbReference type="InterPro" id="IPR057666">
    <property type="entry name" value="DrpA_SLOG"/>
</dbReference>
<dbReference type="NCBIfam" id="TIGR00732">
    <property type="entry name" value="dprA"/>
    <property type="match status" value="1"/>
</dbReference>
<dbReference type="Proteomes" id="UP001299220">
    <property type="component" value="Unassembled WGS sequence"/>
</dbReference>
<feature type="domain" description="Smf/DprA SLOG" evidence="3">
    <location>
        <begin position="78"/>
        <end position="287"/>
    </location>
</feature>
<feature type="domain" description="DprA winged helix" evidence="4">
    <location>
        <begin position="331"/>
        <end position="389"/>
    </location>
</feature>
<comment type="similarity">
    <text evidence="1">Belongs to the DprA/Smf family.</text>
</comment>
<dbReference type="Pfam" id="PF02481">
    <property type="entry name" value="DNA_processg_A"/>
    <property type="match status" value="1"/>
</dbReference>
<feature type="region of interest" description="Disordered" evidence="2">
    <location>
        <begin position="314"/>
        <end position="337"/>
    </location>
</feature>
<gene>
    <name evidence="5" type="primary">dprA</name>
    <name evidence="5" type="ORF">JQM67_04920</name>
</gene>
<evidence type="ECO:0000259" key="4">
    <source>
        <dbReference type="Pfam" id="PF17782"/>
    </source>
</evidence>
<dbReference type="InterPro" id="IPR003488">
    <property type="entry name" value="DprA"/>
</dbReference>
<reference evidence="5 6" key="1">
    <citation type="submission" date="2020-12" db="EMBL/GenBank/DDBJ databases">
        <title>Whole genome sequences of gut porcine anaerobes.</title>
        <authorList>
            <person name="Kubasova T."/>
            <person name="Jahodarova E."/>
            <person name="Rychlik I."/>
        </authorList>
    </citation>
    <scope>NUCLEOTIDE SEQUENCE [LARGE SCALE GENOMIC DNA]</scope>
    <source>
        <strain evidence="5 6">An867</strain>
    </source>
</reference>
<dbReference type="Gene3D" id="1.10.10.10">
    <property type="entry name" value="Winged helix-like DNA-binding domain superfamily/Winged helix DNA-binding domain"/>
    <property type="match status" value="1"/>
</dbReference>
<evidence type="ECO:0000313" key="6">
    <source>
        <dbReference type="Proteomes" id="UP001299220"/>
    </source>
</evidence>
<evidence type="ECO:0000256" key="2">
    <source>
        <dbReference type="SAM" id="MobiDB-lite"/>
    </source>
</evidence>
<dbReference type="SUPFAM" id="SSF102405">
    <property type="entry name" value="MCP/YpsA-like"/>
    <property type="match status" value="1"/>
</dbReference>
<sequence>MDNRVYWIWLQNAFGPGSAKPVQLVNRTGSAAAFYKGGVGLWSNFSFVSDKELTALNTYGLPEAEAALEYCLRLGQQVLTPESAEYPALLTEIYNPPAVLYLRGSLPEFSDALSIGVVGTRKASRAGLNAAREISYQLALEDAVVISGGALGVDSEAHKGALNGRGRTVAVLPCGLDYPYLMDNAILRREILDSGGALITEYPMQTPVQRGAFQTRNRLISGLAHGVLIAEAPKKSGALITAKYAVEQNREVFAFIGEDEVAFAGCIGLVEDGASRVRTAQDILKTFAGRRKRTRLLEIEQAAQSIQKRVKVRTRSGMLSDSGTEEPGADPDAMPAGLSEDARKVFGALDDTPKHASQLESEAGLTAATVLAALTELELYDLIRTYPGQRFTKS</sequence>
<protein>
    <submittedName>
        <fullName evidence="5">DNA-protecting protein DprA</fullName>
    </submittedName>
</protein>
<dbReference type="InterPro" id="IPR041614">
    <property type="entry name" value="DprA_WH"/>
</dbReference>
<evidence type="ECO:0000256" key="1">
    <source>
        <dbReference type="ARBA" id="ARBA00006525"/>
    </source>
</evidence>
<dbReference type="Pfam" id="PF17782">
    <property type="entry name" value="WHD_DprA"/>
    <property type="match status" value="1"/>
</dbReference>
<name>A0ABS9CLA6_9FIRM</name>
<proteinExistence type="inferred from homology"/>